<reference evidence="1" key="1">
    <citation type="thesis" date="2020" institute="ProQuest LLC" country="789 East Eisenhower Parkway, Ann Arbor, MI, USA">
        <title>Comparative Genomics and Chromosome Evolution.</title>
        <authorList>
            <person name="Mudd A.B."/>
        </authorList>
    </citation>
    <scope>NUCLEOTIDE SEQUENCE</scope>
    <source>
        <strain evidence="1">237g6f4</strain>
        <tissue evidence="1">Blood</tissue>
    </source>
</reference>
<dbReference type="EMBL" id="WNYA01000005">
    <property type="protein sequence ID" value="KAG8571566.1"/>
    <property type="molecule type" value="Genomic_DNA"/>
</dbReference>
<dbReference type="Proteomes" id="UP000824782">
    <property type="component" value="Unassembled WGS sequence"/>
</dbReference>
<gene>
    <name evidence="1" type="ORF">GDO81_011698</name>
</gene>
<proteinExistence type="predicted"/>
<accession>A0AAV7BGG0</accession>
<organism evidence="1 2">
    <name type="scientific">Engystomops pustulosus</name>
    <name type="common">Tungara frog</name>
    <name type="synonym">Physalaemus pustulosus</name>
    <dbReference type="NCBI Taxonomy" id="76066"/>
    <lineage>
        <taxon>Eukaryota</taxon>
        <taxon>Metazoa</taxon>
        <taxon>Chordata</taxon>
        <taxon>Craniata</taxon>
        <taxon>Vertebrata</taxon>
        <taxon>Euteleostomi</taxon>
        <taxon>Amphibia</taxon>
        <taxon>Batrachia</taxon>
        <taxon>Anura</taxon>
        <taxon>Neobatrachia</taxon>
        <taxon>Hyloidea</taxon>
        <taxon>Leptodactylidae</taxon>
        <taxon>Leiuperinae</taxon>
        <taxon>Engystomops</taxon>
    </lineage>
</organism>
<comment type="caution">
    <text evidence="1">The sequence shown here is derived from an EMBL/GenBank/DDBJ whole genome shotgun (WGS) entry which is preliminary data.</text>
</comment>
<sequence length="83" mass="9511">MHLPISHLWPRCGDLRCQDPIPGDPSRFQASFVTVVTAMLPNGLLLFTAPHPHKRPVSRTTGHVTTRRRIQLSFKILRTRHTH</sequence>
<evidence type="ECO:0000313" key="2">
    <source>
        <dbReference type="Proteomes" id="UP000824782"/>
    </source>
</evidence>
<name>A0AAV7BGG0_ENGPU</name>
<keyword evidence="2" id="KW-1185">Reference proteome</keyword>
<dbReference type="AlphaFoldDB" id="A0AAV7BGG0"/>
<protein>
    <submittedName>
        <fullName evidence="1">Uncharacterized protein</fullName>
    </submittedName>
</protein>
<evidence type="ECO:0000313" key="1">
    <source>
        <dbReference type="EMBL" id="KAG8571566.1"/>
    </source>
</evidence>